<dbReference type="EMBL" id="JAENGY010001700">
    <property type="protein sequence ID" value="KAG6947491.1"/>
    <property type="molecule type" value="Genomic_DNA"/>
</dbReference>
<dbReference type="Proteomes" id="UP000709295">
    <property type="component" value="Unassembled WGS sequence"/>
</dbReference>
<protein>
    <submittedName>
        <fullName evidence="1">Uncharacterized protein</fullName>
    </submittedName>
</protein>
<keyword evidence="2" id="KW-1185">Reference proteome</keyword>
<organism evidence="1 2">
    <name type="scientific">Phytophthora aleatoria</name>
    <dbReference type="NCBI Taxonomy" id="2496075"/>
    <lineage>
        <taxon>Eukaryota</taxon>
        <taxon>Sar</taxon>
        <taxon>Stramenopiles</taxon>
        <taxon>Oomycota</taxon>
        <taxon>Peronosporomycetes</taxon>
        <taxon>Peronosporales</taxon>
        <taxon>Peronosporaceae</taxon>
        <taxon>Phytophthora</taxon>
    </lineage>
</organism>
<comment type="caution">
    <text evidence="1">The sequence shown here is derived from an EMBL/GenBank/DDBJ whole genome shotgun (WGS) entry which is preliminary data.</text>
</comment>
<evidence type="ECO:0000313" key="1">
    <source>
        <dbReference type="EMBL" id="KAG6947491.1"/>
    </source>
</evidence>
<evidence type="ECO:0000313" key="2">
    <source>
        <dbReference type="Proteomes" id="UP000709295"/>
    </source>
</evidence>
<sequence length="137" mass="15298">MWRQYRRWRERRTRHVVRVANVAEAVGVVQVPGVAQEVTLSLCVGSDRETAVGLTAAAAGMTKLTYLYYLMVVTVDIESIEMKPVDDKEPAVVQDVNVETVDVQAGDVAEVVSEDMVETRLHEDFRYQLSPSAMVSL</sequence>
<accession>A0A8J5LWT0</accession>
<gene>
    <name evidence="1" type="ORF">JG688_00015525</name>
</gene>
<name>A0A8J5LWT0_9STRA</name>
<proteinExistence type="predicted"/>
<reference evidence="1" key="1">
    <citation type="submission" date="2021-01" db="EMBL/GenBank/DDBJ databases">
        <title>Phytophthora aleatoria, a newly-described species from Pinus radiata is distinct from Phytophthora cactorum isolates based on comparative genomics.</title>
        <authorList>
            <person name="Mcdougal R."/>
            <person name="Panda P."/>
            <person name="Williams N."/>
            <person name="Studholme D.J."/>
        </authorList>
    </citation>
    <scope>NUCLEOTIDE SEQUENCE</scope>
    <source>
        <strain evidence="1">NZFS 4037</strain>
    </source>
</reference>
<dbReference type="AlphaFoldDB" id="A0A8J5LWT0"/>